<evidence type="ECO:0000256" key="1">
    <source>
        <dbReference type="ARBA" id="ARBA00004141"/>
    </source>
</evidence>
<dbReference type="GO" id="GO:0005794">
    <property type="term" value="C:Golgi apparatus"/>
    <property type="evidence" value="ECO:0007669"/>
    <property type="project" value="TreeGrafter"/>
</dbReference>
<evidence type="ECO:0000256" key="8">
    <source>
        <dbReference type="SAM" id="MobiDB-lite"/>
    </source>
</evidence>
<evidence type="ECO:0000256" key="6">
    <source>
        <dbReference type="ARBA" id="ARBA00023315"/>
    </source>
</evidence>
<evidence type="ECO:0000259" key="9">
    <source>
        <dbReference type="Pfam" id="PF01529"/>
    </source>
</evidence>
<organism evidence="10 11">
    <name type="scientific">Megalops atlanticus</name>
    <name type="common">Tarpon</name>
    <name type="synonym">Clupea gigantea</name>
    <dbReference type="NCBI Taxonomy" id="7932"/>
    <lineage>
        <taxon>Eukaryota</taxon>
        <taxon>Metazoa</taxon>
        <taxon>Chordata</taxon>
        <taxon>Craniata</taxon>
        <taxon>Vertebrata</taxon>
        <taxon>Euteleostomi</taxon>
        <taxon>Actinopterygii</taxon>
        <taxon>Neopterygii</taxon>
        <taxon>Teleostei</taxon>
        <taxon>Elopiformes</taxon>
        <taxon>Megalopidae</taxon>
        <taxon>Megalops</taxon>
    </lineage>
</organism>
<evidence type="ECO:0000256" key="4">
    <source>
        <dbReference type="ARBA" id="ARBA00022989"/>
    </source>
</evidence>
<evidence type="ECO:0000256" key="5">
    <source>
        <dbReference type="ARBA" id="ARBA00023136"/>
    </source>
</evidence>
<feature type="transmembrane region" description="Helical" evidence="7">
    <location>
        <begin position="167"/>
        <end position="193"/>
    </location>
</feature>
<keyword evidence="11" id="KW-1185">Reference proteome</keyword>
<feature type="domain" description="Palmitoyltransferase DHHC" evidence="9">
    <location>
        <begin position="123"/>
        <end position="254"/>
    </location>
</feature>
<name>A0A9D3TC09_MEGAT</name>
<protein>
    <recommendedName>
        <fullName evidence="7">Palmitoyltransferase</fullName>
        <ecNumber evidence="7">2.3.1.225</ecNumber>
    </recommendedName>
</protein>
<dbReference type="GO" id="GO:0006612">
    <property type="term" value="P:protein targeting to membrane"/>
    <property type="evidence" value="ECO:0007669"/>
    <property type="project" value="TreeGrafter"/>
</dbReference>
<dbReference type="GO" id="GO:0005783">
    <property type="term" value="C:endoplasmic reticulum"/>
    <property type="evidence" value="ECO:0007669"/>
    <property type="project" value="TreeGrafter"/>
</dbReference>
<dbReference type="AlphaFoldDB" id="A0A9D3TC09"/>
<dbReference type="EMBL" id="JAFDVH010000010">
    <property type="protein sequence ID" value="KAG7469727.1"/>
    <property type="molecule type" value="Genomic_DNA"/>
</dbReference>
<comment type="catalytic activity">
    <reaction evidence="7">
        <text>L-cysteinyl-[protein] + hexadecanoyl-CoA = S-hexadecanoyl-L-cysteinyl-[protein] + CoA</text>
        <dbReference type="Rhea" id="RHEA:36683"/>
        <dbReference type="Rhea" id="RHEA-COMP:10131"/>
        <dbReference type="Rhea" id="RHEA-COMP:11032"/>
        <dbReference type="ChEBI" id="CHEBI:29950"/>
        <dbReference type="ChEBI" id="CHEBI:57287"/>
        <dbReference type="ChEBI" id="CHEBI:57379"/>
        <dbReference type="ChEBI" id="CHEBI:74151"/>
        <dbReference type="EC" id="2.3.1.225"/>
    </reaction>
</comment>
<dbReference type="InterPro" id="IPR039859">
    <property type="entry name" value="PFA4/ZDH16/20/ERF2-like"/>
</dbReference>
<feature type="region of interest" description="Disordered" evidence="8">
    <location>
        <begin position="1"/>
        <end position="22"/>
    </location>
</feature>
<feature type="transmembrane region" description="Helical" evidence="7">
    <location>
        <begin position="70"/>
        <end position="93"/>
    </location>
</feature>
<dbReference type="EC" id="2.3.1.225" evidence="7"/>
<sequence length="269" mass="30054">MNCFQRQLRRTAPTRGGSRNELVTPPLRSRVNGWSLPLHTFQLVALLVYSYMAVVGFGIYIPLLPSPWNYAAYCVIGMAFLLHLVTHLVAVSIDPADPSVLAKKNYSNPMPVLDKRKHPHVIQNLHCYLCEVDVGPKVKHCSSCNKCIADFDHHCKWLNNCVGGRNYWFFFVTVVSAVLGIVLLVFVILFVFIEHFLNPDILRTAPQFHNVQGNGTWLAFLPLAPVETSSAGILAVAFVTIMLCVASLLLLCHLAGFPHLPVDKEDEHL</sequence>
<dbReference type="GO" id="GO:0016020">
    <property type="term" value="C:membrane"/>
    <property type="evidence" value="ECO:0007669"/>
    <property type="project" value="UniProtKB-SubCell"/>
</dbReference>
<gene>
    <name evidence="10" type="ORF">MATL_G00131990</name>
</gene>
<reference evidence="10" key="1">
    <citation type="submission" date="2021-01" db="EMBL/GenBank/DDBJ databases">
        <authorList>
            <person name="Zahm M."/>
            <person name="Roques C."/>
            <person name="Cabau C."/>
            <person name="Klopp C."/>
            <person name="Donnadieu C."/>
            <person name="Jouanno E."/>
            <person name="Lampietro C."/>
            <person name="Louis A."/>
            <person name="Herpin A."/>
            <person name="Echchiki A."/>
            <person name="Berthelot C."/>
            <person name="Parey E."/>
            <person name="Roest-Crollius H."/>
            <person name="Braasch I."/>
            <person name="Postlethwait J."/>
            <person name="Bobe J."/>
            <person name="Montfort J."/>
            <person name="Bouchez O."/>
            <person name="Begum T."/>
            <person name="Mejri S."/>
            <person name="Adams A."/>
            <person name="Chen W.-J."/>
            <person name="Guiguen Y."/>
        </authorList>
    </citation>
    <scope>NUCLEOTIDE SEQUENCE</scope>
    <source>
        <strain evidence="10">YG-15Mar2019-1</strain>
        <tissue evidence="10">Brain</tissue>
    </source>
</reference>
<dbReference type="GO" id="GO:0019706">
    <property type="term" value="F:protein-cysteine S-palmitoyltransferase activity"/>
    <property type="evidence" value="ECO:0007669"/>
    <property type="project" value="UniProtKB-EC"/>
</dbReference>
<keyword evidence="2 7" id="KW-0808">Transferase</keyword>
<evidence type="ECO:0000256" key="2">
    <source>
        <dbReference type="ARBA" id="ARBA00022679"/>
    </source>
</evidence>
<keyword evidence="4 7" id="KW-1133">Transmembrane helix</keyword>
<dbReference type="InterPro" id="IPR001594">
    <property type="entry name" value="Palmitoyltrfase_DHHC"/>
</dbReference>
<dbReference type="OrthoDB" id="9909019at2759"/>
<comment type="similarity">
    <text evidence="7">Belongs to the DHHC palmitoyltransferase family.</text>
</comment>
<evidence type="ECO:0000313" key="11">
    <source>
        <dbReference type="Proteomes" id="UP001046870"/>
    </source>
</evidence>
<dbReference type="PANTHER" id="PTHR22883">
    <property type="entry name" value="ZINC FINGER DHHC DOMAIN CONTAINING PROTEIN"/>
    <property type="match status" value="1"/>
</dbReference>
<dbReference type="Pfam" id="PF01529">
    <property type="entry name" value="DHHC"/>
    <property type="match status" value="1"/>
</dbReference>
<evidence type="ECO:0000256" key="3">
    <source>
        <dbReference type="ARBA" id="ARBA00022692"/>
    </source>
</evidence>
<keyword evidence="6 7" id="KW-0012">Acyltransferase</keyword>
<evidence type="ECO:0000313" key="10">
    <source>
        <dbReference type="EMBL" id="KAG7469727.1"/>
    </source>
</evidence>
<dbReference type="PROSITE" id="PS50216">
    <property type="entry name" value="DHHC"/>
    <property type="match status" value="1"/>
</dbReference>
<feature type="transmembrane region" description="Helical" evidence="7">
    <location>
        <begin position="43"/>
        <end position="64"/>
    </location>
</feature>
<comment type="subcellular location">
    <subcellularLocation>
        <location evidence="1">Membrane</location>
        <topology evidence="1">Multi-pass membrane protein</topology>
    </subcellularLocation>
</comment>
<keyword evidence="3 7" id="KW-0812">Transmembrane</keyword>
<accession>A0A9D3TC09</accession>
<keyword evidence="5 7" id="KW-0472">Membrane</keyword>
<proteinExistence type="inferred from homology"/>
<evidence type="ECO:0000256" key="7">
    <source>
        <dbReference type="RuleBase" id="RU079119"/>
    </source>
</evidence>
<comment type="caution">
    <text evidence="10">The sequence shown here is derived from an EMBL/GenBank/DDBJ whole genome shotgun (WGS) entry which is preliminary data.</text>
</comment>
<dbReference type="Proteomes" id="UP001046870">
    <property type="component" value="Chromosome 10"/>
</dbReference>
<dbReference type="PANTHER" id="PTHR22883:SF22">
    <property type="entry name" value="PALMITOYLTRANSFERASE ZDHHC11-RELATED"/>
    <property type="match status" value="1"/>
</dbReference>
<feature type="transmembrane region" description="Helical" evidence="7">
    <location>
        <begin position="231"/>
        <end position="251"/>
    </location>
</feature>
<comment type="domain">
    <text evidence="7">The DHHC domain is required for palmitoyltransferase activity.</text>
</comment>